<evidence type="ECO:0000256" key="4">
    <source>
        <dbReference type="ARBA" id="ARBA00035129"/>
    </source>
</evidence>
<dbReference type="SMART" id="SM01238">
    <property type="entry name" value="IGR"/>
    <property type="match status" value="1"/>
</dbReference>
<accession>A0A1M2VQJ7</accession>
<dbReference type="STRING" id="154538.A0A1M2VQJ7"/>
<comment type="similarity">
    <text evidence="2">Belongs to the mitochondrion-specific ribosomal protein mS41 family.</text>
</comment>
<comment type="subcellular location">
    <subcellularLocation>
        <location evidence="1">Mitochondrion</location>
    </subcellularLocation>
</comment>
<dbReference type="PANTHER" id="PTHR28235:SF1">
    <property type="entry name" value="SMALL RIBOSOMAL SUBUNIT PROTEIN MS41"/>
    <property type="match status" value="1"/>
</dbReference>
<dbReference type="OrthoDB" id="18595at2759"/>
<keyword evidence="7" id="KW-1185">Reference proteome</keyword>
<dbReference type="Proteomes" id="UP000184267">
    <property type="component" value="Unassembled WGS sequence"/>
</dbReference>
<gene>
    <name evidence="6" type="ORF">TRAPUB_13627</name>
</gene>
<name>A0A1M2VQJ7_TRAPU</name>
<dbReference type="AlphaFoldDB" id="A0A1M2VQJ7"/>
<reference evidence="6 7" key="1">
    <citation type="submission" date="2016-10" db="EMBL/GenBank/DDBJ databases">
        <title>Genome sequence of the basidiomycete white-rot fungus Trametes pubescens.</title>
        <authorList>
            <person name="Makela M.R."/>
            <person name="Granchi Z."/>
            <person name="Peng M."/>
            <person name="De Vries R.P."/>
            <person name="Grigoriev I."/>
            <person name="Riley R."/>
            <person name="Hilden K."/>
        </authorList>
    </citation>
    <scope>NUCLEOTIDE SEQUENCE [LARGE SCALE GENOMIC DNA]</scope>
    <source>
        <strain evidence="6 7">FBCC735</strain>
    </source>
</reference>
<proteinExistence type="inferred from homology"/>
<evidence type="ECO:0000256" key="1">
    <source>
        <dbReference type="ARBA" id="ARBA00004173"/>
    </source>
</evidence>
<evidence type="ECO:0000256" key="2">
    <source>
        <dbReference type="ARBA" id="ARBA00010492"/>
    </source>
</evidence>
<evidence type="ECO:0000313" key="7">
    <source>
        <dbReference type="Proteomes" id="UP000184267"/>
    </source>
</evidence>
<comment type="caution">
    <text evidence="6">The sequence shown here is derived from an EMBL/GenBank/DDBJ whole genome shotgun (WGS) entry which is preliminary data.</text>
</comment>
<organism evidence="6 7">
    <name type="scientific">Trametes pubescens</name>
    <name type="common">White-rot fungus</name>
    <dbReference type="NCBI Taxonomy" id="154538"/>
    <lineage>
        <taxon>Eukaryota</taxon>
        <taxon>Fungi</taxon>
        <taxon>Dikarya</taxon>
        <taxon>Basidiomycota</taxon>
        <taxon>Agaricomycotina</taxon>
        <taxon>Agaricomycetes</taxon>
        <taxon>Polyporales</taxon>
        <taxon>Polyporaceae</taxon>
        <taxon>Trametes</taxon>
    </lineage>
</organism>
<dbReference type="InterPro" id="IPR039603">
    <property type="entry name" value="Ribosomal_mS41"/>
</dbReference>
<keyword evidence="3" id="KW-0496">Mitochondrion</keyword>
<evidence type="ECO:0000259" key="5">
    <source>
        <dbReference type="SMART" id="SM01238"/>
    </source>
</evidence>
<dbReference type="OMA" id="WGPAVQN"/>
<dbReference type="InterPro" id="IPR019083">
    <property type="entry name" value="SAM_Ribosomal_mS41"/>
</dbReference>
<dbReference type="EMBL" id="MNAD01000872">
    <property type="protein sequence ID" value="OJT09884.1"/>
    <property type="molecule type" value="Genomic_DNA"/>
</dbReference>
<evidence type="ECO:0000313" key="6">
    <source>
        <dbReference type="EMBL" id="OJT09884.1"/>
    </source>
</evidence>
<dbReference type="GO" id="GO:0005739">
    <property type="term" value="C:mitochondrion"/>
    <property type="evidence" value="ECO:0007669"/>
    <property type="project" value="UniProtKB-SubCell"/>
</dbReference>
<dbReference type="PANTHER" id="PTHR28235">
    <property type="entry name" value="PROTEIN FYV4, MITOCHONDRIAL"/>
    <property type="match status" value="1"/>
</dbReference>
<protein>
    <recommendedName>
        <fullName evidence="4">Small ribosomal subunit protein mS41</fullName>
    </recommendedName>
</protein>
<feature type="domain" description="Small ribosomal subunit protein mS41 SAM" evidence="5">
    <location>
        <begin position="39"/>
        <end position="93"/>
    </location>
</feature>
<sequence>MSLRLAARLALPCPSLVRTLVNRAAQRPIPPPRGTIATPQDFLKAIGRSSETKLTPESWEQLFHTNGHQLRKAGLTVEDRRYILWSVEKYRQGLDPSEFAHPPKPASKIRG</sequence>
<dbReference type="Pfam" id="PF09597">
    <property type="entry name" value="SAM_Ribosomal_mS41"/>
    <property type="match status" value="1"/>
</dbReference>
<evidence type="ECO:0000256" key="3">
    <source>
        <dbReference type="ARBA" id="ARBA00023128"/>
    </source>
</evidence>